<dbReference type="InterPro" id="IPR036465">
    <property type="entry name" value="vWFA_dom_sf"/>
</dbReference>
<evidence type="ECO:0000313" key="2">
    <source>
        <dbReference type="EMBL" id="GGN12835.1"/>
    </source>
</evidence>
<dbReference type="Pfam" id="PF05762">
    <property type="entry name" value="VWA_CoxE"/>
    <property type="match status" value="1"/>
</dbReference>
<accession>A0A830GAG2</accession>
<dbReference type="InterPro" id="IPR008912">
    <property type="entry name" value="Uncharacterised_CoxE"/>
</dbReference>
<dbReference type="PANTHER" id="PTHR39338:SF6">
    <property type="entry name" value="BLL5662 PROTEIN"/>
    <property type="match status" value="1"/>
</dbReference>
<proteinExistence type="predicted"/>
<keyword evidence="3" id="KW-1185">Reference proteome</keyword>
<dbReference type="Proteomes" id="UP000608850">
    <property type="component" value="Unassembled WGS sequence"/>
</dbReference>
<comment type="caution">
    <text evidence="2">The sequence shown here is derived from an EMBL/GenBank/DDBJ whole genome shotgun (WGS) entry which is preliminary data.</text>
</comment>
<organism evidence="2 3">
    <name type="scientific">Halarchaeum nitratireducens</name>
    <dbReference type="NCBI Taxonomy" id="489913"/>
    <lineage>
        <taxon>Archaea</taxon>
        <taxon>Methanobacteriati</taxon>
        <taxon>Methanobacteriota</taxon>
        <taxon>Stenosarchaea group</taxon>
        <taxon>Halobacteria</taxon>
        <taxon>Halobacteriales</taxon>
        <taxon>Halobacteriaceae</taxon>
    </lineage>
</organism>
<dbReference type="CDD" id="cd00198">
    <property type="entry name" value="vWFA"/>
    <property type="match status" value="1"/>
</dbReference>
<feature type="compositionally biased region" description="Polar residues" evidence="1">
    <location>
        <begin position="127"/>
        <end position="138"/>
    </location>
</feature>
<reference evidence="2 3" key="1">
    <citation type="journal article" date="2019" name="Int. J. Syst. Evol. Microbiol.">
        <title>The Global Catalogue of Microorganisms (GCM) 10K type strain sequencing project: providing services to taxonomists for standard genome sequencing and annotation.</title>
        <authorList>
            <consortium name="The Broad Institute Genomics Platform"/>
            <consortium name="The Broad Institute Genome Sequencing Center for Infectious Disease"/>
            <person name="Wu L."/>
            <person name="Ma J."/>
        </authorList>
    </citation>
    <scope>NUCLEOTIDE SEQUENCE [LARGE SCALE GENOMIC DNA]</scope>
    <source>
        <strain evidence="2 3">JCM 16331</strain>
    </source>
</reference>
<gene>
    <name evidence="2" type="ORF">GCM10009021_11240</name>
</gene>
<dbReference type="AlphaFoldDB" id="A0A830GAG2"/>
<evidence type="ECO:0000256" key="1">
    <source>
        <dbReference type="SAM" id="MobiDB-lite"/>
    </source>
</evidence>
<dbReference type="EMBL" id="BMOQ01000003">
    <property type="protein sequence ID" value="GGN12835.1"/>
    <property type="molecule type" value="Genomic_DNA"/>
</dbReference>
<sequence>MDDHLRAELVRFATALRAGGVAVPGDGALAAADALAALDDRGREAVRAALRATLCTRPADEDVFASRFETFWTRVRGGDTAYGDDDGVATLDTSAEGVADAPGQMVVDENAAMPGGAGGERSGGVGPSQSERAGSQYSADGASERVSLDGVRGDEGSVDDAVATFTDAVASLPGRRWGRGTGAPDVRRALRRGAATGGVPLPLPERERERSAARGLVFVDVSGSVLDHLDRDVLIGFCHAIRRRWRRTPIYFFDTALRDVSGAFDVSSPAAAADVLESTRVEWGGGTRIGDALAGLHRERPERVGRHDTVVVVSDGIERGDTDGLREQAAWLSRRAGRVLWLNPLAADERWTPSAPGMRAVLPYLDGLYAFADTDDLAALAADLKRHGPTLRAADGRGSA</sequence>
<feature type="compositionally biased region" description="Basic and acidic residues" evidence="1">
    <location>
        <begin position="142"/>
        <end position="153"/>
    </location>
</feature>
<evidence type="ECO:0000313" key="3">
    <source>
        <dbReference type="Proteomes" id="UP000608850"/>
    </source>
</evidence>
<dbReference type="OrthoDB" id="205257at2157"/>
<dbReference type="Gene3D" id="3.40.50.410">
    <property type="entry name" value="von Willebrand factor, type A domain"/>
    <property type="match status" value="1"/>
</dbReference>
<dbReference type="RefSeq" id="WP_188877643.1">
    <property type="nucleotide sequence ID" value="NZ_BMOQ01000003.1"/>
</dbReference>
<dbReference type="SUPFAM" id="SSF53300">
    <property type="entry name" value="vWA-like"/>
    <property type="match status" value="1"/>
</dbReference>
<feature type="compositionally biased region" description="Gly residues" evidence="1">
    <location>
        <begin position="115"/>
        <end position="126"/>
    </location>
</feature>
<feature type="region of interest" description="Disordered" evidence="1">
    <location>
        <begin position="109"/>
        <end position="153"/>
    </location>
</feature>
<name>A0A830GAG2_9EURY</name>
<dbReference type="PANTHER" id="PTHR39338">
    <property type="entry name" value="BLL5662 PROTEIN-RELATED"/>
    <property type="match status" value="1"/>
</dbReference>
<protein>
    <submittedName>
        <fullName evidence="2">VWA domain-containing protein</fullName>
    </submittedName>
</protein>